<proteinExistence type="predicted"/>
<organism evidence="1 2">
    <name type="scientific">Bradyrhizobium macuxiense</name>
    <dbReference type="NCBI Taxonomy" id="1755647"/>
    <lineage>
        <taxon>Bacteria</taxon>
        <taxon>Pseudomonadati</taxon>
        <taxon>Pseudomonadota</taxon>
        <taxon>Alphaproteobacteria</taxon>
        <taxon>Hyphomicrobiales</taxon>
        <taxon>Nitrobacteraceae</taxon>
        <taxon>Bradyrhizobium</taxon>
    </lineage>
</organism>
<dbReference type="Proteomes" id="UP000057737">
    <property type="component" value="Unassembled WGS sequence"/>
</dbReference>
<comment type="caution">
    <text evidence="1">The sequence shown here is derived from an EMBL/GenBank/DDBJ whole genome shotgun (WGS) entry which is preliminary data.</text>
</comment>
<evidence type="ECO:0000313" key="1">
    <source>
        <dbReference type="EMBL" id="KWV43584.1"/>
    </source>
</evidence>
<name>A0A109J779_9BRAD</name>
<sequence>MLAIPTAAATGARDTAITDRVITAGIIVRITTAPIIPVRAITADIATAGIMVDITAADTTAGIAASRRRGGFGPLFLL</sequence>
<accession>A0A109J779</accession>
<reference evidence="1 2" key="1">
    <citation type="submission" date="2015-11" db="EMBL/GenBank/DDBJ databases">
        <title>Draft Genome Sequence of the Strain BR 10303 (Bradyrhizobium sp.) isolated from nodules of Centrolobium paraense.</title>
        <authorList>
            <person name="Zelli J.E."/>
            <person name="Simoes-Araujo J.L."/>
            <person name="Barauna A.C."/>
            <person name="Silva K."/>
        </authorList>
    </citation>
    <scope>NUCLEOTIDE SEQUENCE [LARGE SCALE GENOMIC DNA]</scope>
    <source>
        <strain evidence="1 2">BR 10303</strain>
    </source>
</reference>
<keyword evidence="2" id="KW-1185">Reference proteome</keyword>
<dbReference type="AlphaFoldDB" id="A0A109J779"/>
<evidence type="ECO:0000313" key="2">
    <source>
        <dbReference type="Proteomes" id="UP000057737"/>
    </source>
</evidence>
<protein>
    <submittedName>
        <fullName evidence="1">Uncharacterized protein</fullName>
    </submittedName>
</protein>
<gene>
    <name evidence="1" type="ORF">AS156_25055</name>
</gene>
<dbReference type="EMBL" id="LNCU01000132">
    <property type="protein sequence ID" value="KWV43584.1"/>
    <property type="molecule type" value="Genomic_DNA"/>
</dbReference>